<comment type="caution">
    <text evidence="2">The sequence shown here is derived from an EMBL/GenBank/DDBJ whole genome shotgun (WGS) entry which is preliminary data.</text>
</comment>
<evidence type="ECO:0000313" key="3">
    <source>
        <dbReference type="Proteomes" id="UP000298663"/>
    </source>
</evidence>
<proteinExistence type="predicted"/>
<evidence type="ECO:0000256" key="1">
    <source>
        <dbReference type="SAM" id="MobiDB-lite"/>
    </source>
</evidence>
<dbReference type="Proteomes" id="UP000298663">
    <property type="component" value="Chromosome X"/>
</dbReference>
<sequence>MLSSSVAEGSSRRNLRRSDFIPGLHEEPPFVFDFSKSLLELCRIQPIQPPPIVESVREEPVRVSRTGLDDTVFLDALADPKPASHDEEETVVLAKTTNGPGSRGNDHVRAVRIAAVRRLHATHPNKALIGDLRNASKPPSEIATSIVAPWGTPPRKLFKDDEATIPIASLDLTPAALSLRKIFEDEAPKQAAEERLDVTPKIEEGHLQLPKNEGDATILMEVDYVEKEVGEPFRKSQNPEPKTPARPVAYGALSISDVSLASTASVFRGAKQIASEQTIEETLDVTPKVEEEQPHPPKLFRYDEAPIPMDVDPVEEEPSILNATVIDDITIMEESMSEPLRAAQKPEPKTPTGPIVYGALSLSDVSFASIESVSRGAKQIASGQVAEERLDMTPKIEEEQPQLPKPVDHPFGKLRTIVSFKTPGRERAEFPRSTISVGNRLRSRFSTQTLLESSGTKVCEEPDMTPISSFDEAVTKPEPKKADSKPTEDPAPLIKEKAAPAVSTVEREPVEEISISSSKKEPMKPRPLESEPKEPRQAEVEVAKFNSFREVCYLDESLLTSALAVSLKTTKMDVSKLKSGWNRRKKKKAEERRTPKVPAVAEEPELVEKPEVAKEPEAAKKEPKALKAPEAAEKPKKKPAKRKSMAAPKTKPPKARPVVGPCDILFPELRQSKKPNETKRRSCWSRSRNSVEPPEVPLPKVIHPKEPKSTGQSSFAEARGTEFQPLAEASDNASNTYTMRTDYRP</sequence>
<accession>A0A4U8UJN3</accession>
<keyword evidence="3" id="KW-1185">Reference proteome</keyword>
<dbReference type="EMBL" id="CM016762">
    <property type="protein sequence ID" value="TMS32669.1"/>
    <property type="molecule type" value="Genomic_DNA"/>
</dbReference>
<feature type="compositionally biased region" description="Basic residues" evidence="1">
    <location>
        <begin position="635"/>
        <end position="644"/>
    </location>
</feature>
<reference evidence="2 3" key="2">
    <citation type="journal article" date="2019" name="G3 (Bethesda)">
        <title>Hybrid Assembly of the Genome of the Entomopathogenic Nematode Steinernema carpocapsae Identifies the X-Chromosome.</title>
        <authorList>
            <person name="Serra L."/>
            <person name="Macchietto M."/>
            <person name="Macias-Munoz A."/>
            <person name="McGill C.J."/>
            <person name="Rodriguez I.M."/>
            <person name="Rodriguez B."/>
            <person name="Murad R."/>
            <person name="Mortazavi A."/>
        </authorList>
    </citation>
    <scope>NUCLEOTIDE SEQUENCE [LARGE SCALE GENOMIC DNA]</scope>
    <source>
        <strain evidence="2 3">ALL</strain>
    </source>
</reference>
<feature type="region of interest" description="Disordered" evidence="1">
    <location>
        <begin position="573"/>
        <end position="745"/>
    </location>
</feature>
<gene>
    <name evidence="2" type="ORF">L596_000481</name>
</gene>
<feature type="region of interest" description="Disordered" evidence="1">
    <location>
        <begin position="452"/>
        <end position="538"/>
    </location>
</feature>
<reference evidence="2 3" key="1">
    <citation type="journal article" date="2015" name="Genome Biol.">
        <title>Comparative genomics of Steinernema reveals deeply conserved gene regulatory networks.</title>
        <authorList>
            <person name="Dillman A.R."/>
            <person name="Macchietto M."/>
            <person name="Porter C.F."/>
            <person name="Rogers A."/>
            <person name="Williams B."/>
            <person name="Antoshechkin I."/>
            <person name="Lee M.M."/>
            <person name="Goodwin Z."/>
            <person name="Lu X."/>
            <person name="Lewis E.E."/>
            <person name="Goodrich-Blair H."/>
            <person name="Stock S.P."/>
            <person name="Adams B.J."/>
            <person name="Sternberg P.W."/>
            <person name="Mortazavi A."/>
        </authorList>
    </citation>
    <scope>NUCLEOTIDE SEQUENCE [LARGE SCALE GENOMIC DNA]</scope>
    <source>
        <strain evidence="2 3">ALL</strain>
    </source>
</reference>
<feature type="compositionally biased region" description="Basic and acidic residues" evidence="1">
    <location>
        <begin position="606"/>
        <end position="634"/>
    </location>
</feature>
<name>A0A4U8UJN3_STECR</name>
<feature type="compositionally biased region" description="Basic and acidic residues" evidence="1">
    <location>
        <begin position="670"/>
        <end position="680"/>
    </location>
</feature>
<feature type="compositionally biased region" description="Basic and acidic residues" evidence="1">
    <location>
        <begin position="518"/>
        <end position="538"/>
    </location>
</feature>
<dbReference type="EMBL" id="AZBU02000001">
    <property type="protein sequence ID" value="TMS32669.1"/>
    <property type="molecule type" value="Genomic_DNA"/>
</dbReference>
<evidence type="ECO:0000313" key="2">
    <source>
        <dbReference type="EMBL" id="TMS32669.1"/>
    </source>
</evidence>
<dbReference type="AlphaFoldDB" id="A0A4U8UJN3"/>
<organism evidence="2 3">
    <name type="scientific">Steinernema carpocapsae</name>
    <name type="common">Entomopathogenic nematode</name>
    <dbReference type="NCBI Taxonomy" id="34508"/>
    <lineage>
        <taxon>Eukaryota</taxon>
        <taxon>Metazoa</taxon>
        <taxon>Ecdysozoa</taxon>
        <taxon>Nematoda</taxon>
        <taxon>Chromadorea</taxon>
        <taxon>Rhabditida</taxon>
        <taxon>Tylenchina</taxon>
        <taxon>Panagrolaimomorpha</taxon>
        <taxon>Strongyloidoidea</taxon>
        <taxon>Steinernematidae</taxon>
        <taxon>Steinernema</taxon>
    </lineage>
</organism>
<protein>
    <submittedName>
        <fullName evidence="2">Uncharacterized protein</fullName>
    </submittedName>
</protein>
<feature type="compositionally biased region" description="Basic and acidic residues" evidence="1">
    <location>
        <begin position="473"/>
        <end position="498"/>
    </location>
</feature>